<gene>
    <name evidence="1" type="ORF">PY650_23700</name>
</gene>
<sequence length="101" mass="11415">MELIPKSSLVEQRRAIFERVSSRYASNGMILDDPIYLRLMEAWIAGEIEMEEAAAHWNSVRRSSIAERRASLPDIDDAGDRMSSDLLAMIESEVKKVGNAF</sequence>
<proteinExistence type="predicted"/>
<comment type="caution">
    <text evidence="1">The sequence shown here is derived from an EMBL/GenBank/DDBJ whole genome shotgun (WGS) entry which is preliminary data.</text>
</comment>
<dbReference type="RefSeq" id="WP_285882035.1">
    <property type="nucleotide sequence ID" value="NZ_JARFYN010000036.1"/>
</dbReference>
<reference evidence="1" key="1">
    <citation type="submission" date="2023-06" db="EMBL/GenBank/DDBJ databases">
        <title>Phylogenetic Diversity of Rhizobium strains.</title>
        <authorList>
            <person name="Moura F.T."/>
            <person name="Helene L.C.F."/>
            <person name="Hungria M."/>
        </authorList>
    </citation>
    <scope>NUCLEOTIDE SEQUENCE</scope>
    <source>
        <strain evidence="1">CCGE524</strain>
    </source>
</reference>
<dbReference type="EMBL" id="JARFYN010000036">
    <property type="protein sequence ID" value="MDL2408595.1"/>
    <property type="molecule type" value="Genomic_DNA"/>
</dbReference>
<accession>A0ABT7KJ10</accession>
<evidence type="ECO:0000313" key="2">
    <source>
        <dbReference type="Proteomes" id="UP001172630"/>
    </source>
</evidence>
<dbReference type="Proteomes" id="UP001172630">
    <property type="component" value="Unassembled WGS sequence"/>
</dbReference>
<name>A0ABT7KJ10_9HYPH</name>
<organism evidence="1 2">
    <name type="scientific">Rhizobium calliandrae</name>
    <dbReference type="NCBI Taxonomy" id="1312182"/>
    <lineage>
        <taxon>Bacteria</taxon>
        <taxon>Pseudomonadati</taxon>
        <taxon>Pseudomonadota</taxon>
        <taxon>Alphaproteobacteria</taxon>
        <taxon>Hyphomicrobiales</taxon>
        <taxon>Rhizobiaceae</taxon>
        <taxon>Rhizobium/Agrobacterium group</taxon>
        <taxon>Rhizobium</taxon>
    </lineage>
</organism>
<protein>
    <recommendedName>
        <fullName evidence="3">Antitoxin VbhA domain-containing protein</fullName>
    </recommendedName>
</protein>
<evidence type="ECO:0000313" key="1">
    <source>
        <dbReference type="EMBL" id="MDL2408595.1"/>
    </source>
</evidence>
<evidence type="ECO:0008006" key="3">
    <source>
        <dbReference type="Google" id="ProtNLM"/>
    </source>
</evidence>
<keyword evidence="2" id="KW-1185">Reference proteome</keyword>